<feature type="compositionally biased region" description="Polar residues" evidence="1">
    <location>
        <begin position="26"/>
        <end position="40"/>
    </location>
</feature>
<dbReference type="InParanoid" id="A0A7J6IH73"/>
<keyword evidence="3" id="KW-1185">Reference proteome</keyword>
<dbReference type="AlphaFoldDB" id="A0A7J6IH73"/>
<name>A0A7J6IH73_COLFN</name>
<dbReference type="EMBL" id="ANPB02000010">
    <property type="protein sequence ID" value="KAF4475384.1"/>
    <property type="molecule type" value="Genomic_DNA"/>
</dbReference>
<comment type="caution">
    <text evidence="2">The sequence shown here is derived from an EMBL/GenBank/DDBJ whole genome shotgun (WGS) entry which is preliminary data.</text>
</comment>
<dbReference type="GeneID" id="43616118"/>
<dbReference type="RefSeq" id="XP_066007269.1">
    <property type="nucleotide sequence ID" value="XM_066153287.1"/>
</dbReference>
<gene>
    <name evidence="2" type="ORF">CGGC5_v015555</name>
</gene>
<dbReference type="Proteomes" id="UP000011096">
    <property type="component" value="Unassembled WGS sequence"/>
</dbReference>
<organism evidence="2 3">
    <name type="scientific">Colletotrichum fructicola (strain Nara gc5)</name>
    <name type="common">Anthracnose fungus</name>
    <name type="synonym">Colletotrichum gloeosporioides (strain Nara gc5)</name>
    <dbReference type="NCBI Taxonomy" id="1213859"/>
    <lineage>
        <taxon>Eukaryota</taxon>
        <taxon>Fungi</taxon>
        <taxon>Dikarya</taxon>
        <taxon>Ascomycota</taxon>
        <taxon>Pezizomycotina</taxon>
        <taxon>Sordariomycetes</taxon>
        <taxon>Hypocreomycetidae</taxon>
        <taxon>Glomerellales</taxon>
        <taxon>Glomerellaceae</taxon>
        <taxon>Colletotrichum</taxon>
        <taxon>Colletotrichum gloeosporioides species complex</taxon>
    </lineage>
</organism>
<dbReference type="OrthoDB" id="4827393at2759"/>
<evidence type="ECO:0000256" key="1">
    <source>
        <dbReference type="SAM" id="MobiDB-lite"/>
    </source>
</evidence>
<reference evidence="2 3" key="2">
    <citation type="submission" date="2020-04" db="EMBL/GenBank/DDBJ databases">
        <title>Genome sequencing and assembly of multiple isolates from the Colletotrichum gloeosporioides species complex.</title>
        <authorList>
            <person name="Gan P."/>
            <person name="Shirasu K."/>
        </authorList>
    </citation>
    <scope>NUCLEOTIDE SEQUENCE [LARGE SCALE GENOMIC DNA]</scope>
    <source>
        <strain evidence="2 3">Nara gc5</strain>
    </source>
</reference>
<protein>
    <submittedName>
        <fullName evidence="2">Uncharacterized protein</fullName>
    </submittedName>
</protein>
<reference evidence="2 3" key="1">
    <citation type="submission" date="2012-08" db="EMBL/GenBank/DDBJ databases">
        <authorList>
            <person name="Gan P.H.P."/>
            <person name="Ikeda K."/>
            <person name="Irieda H."/>
            <person name="Narusaka M."/>
            <person name="O'Connell R.J."/>
            <person name="Narusaka Y."/>
            <person name="Takano Y."/>
            <person name="Kubo Y."/>
            <person name="Shirasu K."/>
        </authorList>
    </citation>
    <scope>NUCLEOTIDE SEQUENCE [LARGE SCALE GENOMIC DNA]</scope>
    <source>
        <strain evidence="2 3">Nara gc5</strain>
    </source>
</reference>
<sequence>MSQGSLLWQISLKVIMPNFKIENNHSKTTSSEEPTLSKTNPPEPRELNPTSQPGALAIEKIIVCDSGLDEDAKIRIVVTTNCARSHYCSAEFPHHIARLSVNCDHEPDLKTMNDKLYNTSKRSLKLPSYIDALKHRRIDAQKRVGFPTGNSTPEYFQRVKLHTKSNFHSELKYRHHFASTTAPFASAHTPTLVWHDTSASLRLRCPLQDCLHYLTFCTFNRAVEEPIDHNAFQYFPSSFHLGGHRGSDKISSSGQVYPCSYYATALTCAIAVSIILEFHRQSWDHLYSCAFQNFTGSLLISRYGLMTTSERKATYEELRNLLRAIWDKVRKKQQKVLNDFLPTLLEAYGPAAVEDAKAQIAAIDYETEMERTEEIVAAVRLKVMISAPSSIPCAHLDW</sequence>
<proteinExistence type="predicted"/>
<feature type="region of interest" description="Disordered" evidence="1">
    <location>
        <begin position="23"/>
        <end position="52"/>
    </location>
</feature>
<evidence type="ECO:0000313" key="2">
    <source>
        <dbReference type="EMBL" id="KAF4475384.1"/>
    </source>
</evidence>
<evidence type="ECO:0000313" key="3">
    <source>
        <dbReference type="Proteomes" id="UP000011096"/>
    </source>
</evidence>
<accession>A0A7J6IH73</accession>